<dbReference type="EMBL" id="VOPW01000001">
    <property type="protein sequence ID" value="TXC66073.1"/>
    <property type="molecule type" value="Genomic_DNA"/>
</dbReference>
<dbReference type="AlphaFoldDB" id="A0A5C6TZJ1"/>
<proteinExistence type="predicted"/>
<keyword evidence="2" id="KW-1185">Reference proteome</keyword>
<gene>
    <name evidence="1" type="ORF">FSC37_09500</name>
</gene>
<sequence length="227" mass="23602">MDPRKSLIGKGRRQRDELVTTATAAALLPFAPSAHALEAFAGLGTTGLEVGVAERVGGATGLRMSAEFLDLSRDFERNGASYDTRLKFSSLGLYADYFLAGGFRLSAGAVLGTRKVSGNAVATNGTVTINGTTYPAAGESVFAQAKFPAAAPYLGIGWGHHQPSPGMNFYMDLGVVIGRADANLTPSAGILAAAGPANVAAEQANLQESVNKLKLYPALKLGFGYRF</sequence>
<dbReference type="Gene3D" id="2.40.160.170">
    <property type="match status" value="1"/>
</dbReference>
<organism evidence="1 2">
    <name type="scientific">Piscinibacter aquaticus</name>
    <dbReference type="NCBI Taxonomy" id="392597"/>
    <lineage>
        <taxon>Bacteria</taxon>
        <taxon>Pseudomonadati</taxon>
        <taxon>Pseudomonadota</taxon>
        <taxon>Betaproteobacteria</taxon>
        <taxon>Burkholderiales</taxon>
        <taxon>Sphaerotilaceae</taxon>
        <taxon>Piscinibacter</taxon>
    </lineage>
</organism>
<evidence type="ECO:0000313" key="2">
    <source>
        <dbReference type="Proteomes" id="UP000321832"/>
    </source>
</evidence>
<evidence type="ECO:0000313" key="1">
    <source>
        <dbReference type="EMBL" id="TXC66073.1"/>
    </source>
</evidence>
<dbReference type="Proteomes" id="UP000321832">
    <property type="component" value="Unassembled WGS sequence"/>
</dbReference>
<accession>A0A5C6TZJ1</accession>
<evidence type="ECO:0008006" key="3">
    <source>
        <dbReference type="Google" id="ProtNLM"/>
    </source>
</evidence>
<comment type="caution">
    <text evidence="1">The sequence shown here is derived from an EMBL/GenBank/DDBJ whole genome shotgun (WGS) entry which is preliminary data.</text>
</comment>
<protein>
    <recommendedName>
        <fullName evidence="3">Outer membrane beta-barrel protein</fullName>
    </recommendedName>
</protein>
<name>A0A5C6TZJ1_9BURK</name>
<reference evidence="1 2" key="1">
    <citation type="submission" date="2019-08" db="EMBL/GenBank/DDBJ databases">
        <authorList>
            <person name="Khan S.A."/>
            <person name="Jeon C.O."/>
            <person name="Jeong S.E."/>
        </authorList>
    </citation>
    <scope>NUCLEOTIDE SEQUENCE [LARGE SCALE GENOMIC DNA]</scope>
    <source>
        <strain evidence="2">IMCC1728</strain>
    </source>
</reference>